<keyword evidence="5" id="KW-0862">Zinc</keyword>
<dbReference type="GO" id="GO:0000978">
    <property type="term" value="F:RNA polymerase II cis-regulatory region sequence-specific DNA binding"/>
    <property type="evidence" value="ECO:0007669"/>
    <property type="project" value="InterPro"/>
</dbReference>
<dbReference type="Pfam" id="PF04082">
    <property type="entry name" value="Fungal_trans"/>
    <property type="match status" value="1"/>
</dbReference>
<dbReference type="SUPFAM" id="SSF57667">
    <property type="entry name" value="beta-beta-alpha zinc fingers"/>
    <property type="match status" value="1"/>
</dbReference>
<dbReference type="OrthoDB" id="654211at2759"/>
<keyword evidence="4 7" id="KW-0863">Zinc-finger</keyword>
<evidence type="ECO:0000256" key="1">
    <source>
        <dbReference type="ARBA" id="ARBA00004123"/>
    </source>
</evidence>
<dbReference type="InterPro" id="IPR013087">
    <property type="entry name" value="Znf_C2H2_type"/>
</dbReference>
<dbReference type="GO" id="GO:0008270">
    <property type="term" value="F:zinc ion binding"/>
    <property type="evidence" value="ECO:0007669"/>
    <property type="project" value="UniProtKB-KW"/>
</dbReference>
<accession>A0A8K0VVS0</accession>
<evidence type="ECO:0000256" key="3">
    <source>
        <dbReference type="ARBA" id="ARBA00022737"/>
    </source>
</evidence>
<dbReference type="PROSITE" id="PS50157">
    <property type="entry name" value="ZINC_FINGER_C2H2_2"/>
    <property type="match status" value="2"/>
</dbReference>
<dbReference type="AlphaFoldDB" id="A0A8K0VVS0"/>
<feature type="domain" description="C2H2-type" evidence="8">
    <location>
        <begin position="81"/>
        <end position="108"/>
    </location>
</feature>
<name>A0A8K0VVS0_9PLEO</name>
<gene>
    <name evidence="9" type="ORF">FB567DRAFT_114394</name>
</gene>
<dbReference type="InterPro" id="IPR036236">
    <property type="entry name" value="Znf_C2H2_sf"/>
</dbReference>
<dbReference type="Proteomes" id="UP000813461">
    <property type="component" value="Unassembled WGS sequence"/>
</dbReference>
<dbReference type="PROSITE" id="PS00028">
    <property type="entry name" value="ZINC_FINGER_C2H2_1"/>
    <property type="match status" value="1"/>
</dbReference>
<dbReference type="GO" id="GO:0006351">
    <property type="term" value="P:DNA-templated transcription"/>
    <property type="evidence" value="ECO:0007669"/>
    <property type="project" value="InterPro"/>
</dbReference>
<dbReference type="Gene3D" id="3.30.160.60">
    <property type="entry name" value="Classic Zinc Finger"/>
    <property type="match status" value="1"/>
</dbReference>
<keyword evidence="2" id="KW-0479">Metal-binding</keyword>
<dbReference type="InterPro" id="IPR051059">
    <property type="entry name" value="VerF-like"/>
</dbReference>
<dbReference type="PANTHER" id="PTHR40626:SF3">
    <property type="entry name" value="TRANSCRIPTION FACTOR WITH C2H2 AND ZN(2)-CYS(6) DNA BINDING DOMAIN (EUROFUNG)-RELATED"/>
    <property type="match status" value="1"/>
</dbReference>
<evidence type="ECO:0000313" key="10">
    <source>
        <dbReference type="Proteomes" id="UP000813461"/>
    </source>
</evidence>
<keyword evidence="10" id="KW-1185">Reference proteome</keyword>
<proteinExistence type="predicted"/>
<dbReference type="EMBL" id="JAGMVJ010000015">
    <property type="protein sequence ID" value="KAH7080864.1"/>
    <property type="molecule type" value="Genomic_DNA"/>
</dbReference>
<evidence type="ECO:0000259" key="8">
    <source>
        <dbReference type="PROSITE" id="PS50157"/>
    </source>
</evidence>
<comment type="caution">
    <text evidence="9">The sequence shown here is derived from an EMBL/GenBank/DDBJ whole genome shotgun (WGS) entry which is preliminary data.</text>
</comment>
<dbReference type="GO" id="GO:0005634">
    <property type="term" value="C:nucleus"/>
    <property type="evidence" value="ECO:0007669"/>
    <property type="project" value="UniProtKB-SubCell"/>
</dbReference>
<dbReference type="SMART" id="SM00355">
    <property type="entry name" value="ZnF_C2H2"/>
    <property type="match status" value="2"/>
</dbReference>
<comment type="subcellular location">
    <subcellularLocation>
        <location evidence="1">Nucleus</location>
    </subcellularLocation>
</comment>
<feature type="domain" description="C2H2-type" evidence="8">
    <location>
        <begin position="53"/>
        <end position="80"/>
    </location>
</feature>
<keyword evidence="3" id="KW-0677">Repeat</keyword>
<organism evidence="9 10">
    <name type="scientific">Paraphoma chrysanthemicola</name>
    <dbReference type="NCBI Taxonomy" id="798071"/>
    <lineage>
        <taxon>Eukaryota</taxon>
        <taxon>Fungi</taxon>
        <taxon>Dikarya</taxon>
        <taxon>Ascomycota</taxon>
        <taxon>Pezizomycotina</taxon>
        <taxon>Dothideomycetes</taxon>
        <taxon>Pleosporomycetidae</taxon>
        <taxon>Pleosporales</taxon>
        <taxon>Pleosporineae</taxon>
        <taxon>Phaeosphaeriaceae</taxon>
        <taxon>Paraphoma</taxon>
    </lineage>
</organism>
<dbReference type="GO" id="GO:0000785">
    <property type="term" value="C:chromatin"/>
    <property type="evidence" value="ECO:0007669"/>
    <property type="project" value="TreeGrafter"/>
</dbReference>
<dbReference type="GO" id="GO:0000981">
    <property type="term" value="F:DNA-binding transcription factor activity, RNA polymerase II-specific"/>
    <property type="evidence" value="ECO:0007669"/>
    <property type="project" value="InterPro"/>
</dbReference>
<dbReference type="PANTHER" id="PTHR40626">
    <property type="entry name" value="MIP31509P"/>
    <property type="match status" value="1"/>
</dbReference>
<evidence type="ECO:0000256" key="6">
    <source>
        <dbReference type="ARBA" id="ARBA00023242"/>
    </source>
</evidence>
<evidence type="ECO:0000256" key="7">
    <source>
        <dbReference type="PROSITE-ProRule" id="PRU00042"/>
    </source>
</evidence>
<dbReference type="InterPro" id="IPR007219">
    <property type="entry name" value="XnlR_reg_dom"/>
</dbReference>
<keyword evidence="6" id="KW-0539">Nucleus</keyword>
<evidence type="ECO:0000313" key="9">
    <source>
        <dbReference type="EMBL" id="KAH7080864.1"/>
    </source>
</evidence>
<evidence type="ECO:0000256" key="5">
    <source>
        <dbReference type="ARBA" id="ARBA00022833"/>
    </source>
</evidence>
<evidence type="ECO:0000256" key="2">
    <source>
        <dbReference type="ARBA" id="ARBA00022723"/>
    </source>
</evidence>
<reference evidence="9" key="1">
    <citation type="journal article" date="2021" name="Nat. Commun.">
        <title>Genetic determinants of endophytism in the Arabidopsis root mycobiome.</title>
        <authorList>
            <person name="Mesny F."/>
            <person name="Miyauchi S."/>
            <person name="Thiergart T."/>
            <person name="Pickel B."/>
            <person name="Atanasova L."/>
            <person name="Karlsson M."/>
            <person name="Huettel B."/>
            <person name="Barry K.W."/>
            <person name="Haridas S."/>
            <person name="Chen C."/>
            <person name="Bauer D."/>
            <person name="Andreopoulos W."/>
            <person name="Pangilinan J."/>
            <person name="LaButti K."/>
            <person name="Riley R."/>
            <person name="Lipzen A."/>
            <person name="Clum A."/>
            <person name="Drula E."/>
            <person name="Henrissat B."/>
            <person name="Kohler A."/>
            <person name="Grigoriev I.V."/>
            <person name="Martin F.M."/>
            <person name="Hacquard S."/>
        </authorList>
    </citation>
    <scope>NUCLEOTIDE SEQUENCE</scope>
    <source>
        <strain evidence="9">MPI-SDFR-AT-0120</strain>
    </source>
</reference>
<evidence type="ECO:0000256" key="4">
    <source>
        <dbReference type="ARBA" id="ARBA00022771"/>
    </source>
</evidence>
<protein>
    <recommendedName>
        <fullName evidence="8">C2H2-type domain-containing protein</fullName>
    </recommendedName>
</protein>
<sequence>MRRRPDSVTPFTRCYSRYYTALLETLRIGVIRLLFSLRNSFILIDTKLVMGVNRCPTCHNTFSRTDHLKRHLLTHSDIRRFVCRTCNKGFNRKDAFRRHNNTCTPPNEDAANSSKRAVRRVLCQDSVGLEAGNELQSSPDRHVYPSPEPPWDNLIWQLDSEDYWQTFRGDTSQSLSLFVRTVSNLELHWIFDPELTLPSLHPPGTRRLSHTRGSRVQTWGLPSSVTMMEADDATASYIFPWGRCSDDENAPNASESYGADYGSTRTDTINSFQYTADTSEFWTPSPDCNETTDCGDCSTVSNEIMSRLRDIVCSKRSGQVMYPHEWNSQTADECYTLFGPDSLMRFTEEYWSSWYIHWPAIHRPTFRVSETPATLVASMVVLSTSYSSDVKIRELARCWADIVETMVFTDEFFGSATKYSALNVACLEERLRALQAGLAICVYQVFEGSSIAKRRARRSRFSDIVDMGRELGFHNGQHKNLHNATKDTFCWKEFILKEEFIRTLTYTVVLDSALGIMYNSVPKVMVEELETDLFCPEACFQASTESACLEHIHAWTSHPLLKGRRISFAAALKILSATDLDLQTLQMFSKVGSANLYVLATALHSKIFYIRNCILSLAADSAVLKVLRNWRRIWTLRALMPPEETFQTPAAFTSEEPAREERWRQTGFMKDALQFWLLAQIMLDSKKSPGLEEGPSSRDDNSPPRFDQPCMSHLKHYLHKLDVV</sequence>